<dbReference type="PANTHER" id="PTHR42884:SF14">
    <property type="entry name" value="NEUROENDOCRINE CONVERTASE 1"/>
    <property type="match status" value="1"/>
</dbReference>
<evidence type="ECO:0000259" key="15">
    <source>
        <dbReference type="Pfam" id="PF00082"/>
    </source>
</evidence>
<feature type="active site" description="Charge relay system" evidence="11">
    <location>
        <position position="335"/>
    </location>
</feature>
<feature type="active site" description="Charge relay system" evidence="11">
    <location>
        <position position="84"/>
    </location>
</feature>
<dbReference type="PROSITE" id="PS00138">
    <property type="entry name" value="SUBTILASE_SER"/>
    <property type="match status" value="1"/>
</dbReference>
<evidence type="ECO:0000256" key="1">
    <source>
        <dbReference type="ARBA" id="ARBA00004162"/>
    </source>
</evidence>
<feature type="active site" description="Charge relay system" evidence="11">
    <location>
        <position position="115"/>
    </location>
</feature>
<keyword evidence="8 11" id="KW-0720">Serine protease</keyword>
<keyword evidence="5 14" id="KW-0812">Transmembrane</keyword>
<evidence type="ECO:0000256" key="10">
    <source>
        <dbReference type="ARBA" id="ARBA00023136"/>
    </source>
</evidence>
<evidence type="ECO:0000313" key="17">
    <source>
        <dbReference type="Proteomes" id="UP000279275"/>
    </source>
</evidence>
<dbReference type="PROSITE" id="PS51892">
    <property type="entry name" value="SUBTILASE"/>
    <property type="match status" value="1"/>
</dbReference>
<evidence type="ECO:0000256" key="7">
    <source>
        <dbReference type="ARBA" id="ARBA00022801"/>
    </source>
</evidence>
<dbReference type="InterPro" id="IPR023827">
    <property type="entry name" value="Peptidase_S8_Asp-AS"/>
</dbReference>
<dbReference type="PANTHER" id="PTHR42884">
    <property type="entry name" value="PROPROTEIN CONVERTASE SUBTILISIN/KEXIN-RELATED"/>
    <property type="match status" value="1"/>
</dbReference>
<keyword evidence="3" id="KW-1003">Cell membrane</keyword>
<dbReference type="SUPFAM" id="SSF52743">
    <property type="entry name" value="Subtilisin-like"/>
    <property type="match status" value="1"/>
</dbReference>
<protein>
    <submittedName>
        <fullName evidence="16">Type VII secretion-associated serine protease mycosin</fullName>
    </submittedName>
</protein>
<gene>
    <name evidence="16" type="primary">mycP</name>
    <name evidence="16" type="ORF">EBN03_16825</name>
</gene>
<dbReference type="PROSITE" id="PS00137">
    <property type="entry name" value="SUBTILASE_HIS"/>
    <property type="match status" value="1"/>
</dbReference>
<accession>A0A3M2L4S1</accession>
<dbReference type="InterPro" id="IPR022398">
    <property type="entry name" value="Peptidase_S8_His-AS"/>
</dbReference>
<dbReference type="GO" id="GO:0004252">
    <property type="term" value="F:serine-type endopeptidase activity"/>
    <property type="evidence" value="ECO:0007669"/>
    <property type="project" value="UniProtKB-UniRule"/>
</dbReference>
<dbReference type="NCBIfam" id="TIGR03921">
    <property type="entry name" value="T7SS_mycosin"/>
    <property type="match status" value="1"/>
</dbReference>
<keyword evidence="9 14" id="KW-1133">Transmembrane helix</keyword>
<dbReference type="GO" id="GO:0016485">
    <property type="term" value="P:protein processing"/>
    <property type="evidence" value="ECO:0007669"/>
    <property type="project" value="TreeGrafter"/>
</dbReference>
<comment type="caution">
    <text evidence="16">The sequence shown here is derived from an EMBL/GenBank/DDBJ whole genome shotgun (WGS) entry which is preliminary data.</text>
</comment>
<sequence length="457" mass="46892">MAVSASVGAGAAYADHPPTVVPGLMPPGPPMGPPDDTEQNANTACASTQSGGDGPAVPDNQASLNLPAAWRFSQGEGQLVAVIDTGVAPNPRLPGLSGGGDYVSHSDGLSDCDGHGTAVAGLIAASRVPGQGFAGVAPLSRIVSIRQTSNFFSTKGSSQGKKPEDMPGYGTTYTLAWAIRRAADLGARVINISEAACKPSYEDMPDGPIGSALQYAVDEHDAVVVVAAGNKDHDCKDVANKTIDPLDPAADPWTKIDYNFSPARYDDYVLAVGSVDANGQPSKFSVPGPWVGVAAPGEHVTSLDVNYEQPGSKGTITGMGDTPSGKAGDPIMGTSFAAPYVAGVAALVRAKFPDLPARDVIKRIEATAHAPAEGWNPYIGYGTVDPVAALTAEVPDKLPPKHPLPARSLQLPVPANPPAPDNTARNVALIGTGAVALLLVLGYLGSFPIRRFLDSKN</sequence>
<dbReference type="PRINTS" id="PR00723">
    <property type="entry name" value="SUBTILISIN"/>
</dbReference>
<dbReference type="InterPro" id="IPR036852">
    <property type="entry name" value="Peptidase_S8/S53_dom_sf"/>
</dbReference>
<keyword evidence="17" id="KW-1185">Reference proteome</keyword>
<dbReference type="PROSITE" id="PS00136">
    <property type="entry name" value="SUBTILASE_ASP"/>
    <property type="match status" value="1"/>
</dbReference>
<evidence type="ECO:0000256" key="12">
    <source>
        <dbReference type="RuleBase" id="RU003355"/>
    </source>
</evidence>
<dbReference type="InterPro" id="IPR023828">
    <property type="entry name" value="Peptidase_S8_Ser-AS"/>
</dbReference>
<feature type="region of interest" description="Disordered" evidence="13">
    <location>
        <begin position="1"/>
        <end position="61"/>
    </location>
</feature>
<dbReference type="InterPro" id="IPR000209">
    <property type="entry name" value="Peptidase_S8/S53_dom"/>
</dbReference>
<comment type="subcellular location">
    <subcellularLocation>
        <location evidence="1">Cell membrane</location>
        <topology evidence="1">Single-pass membrane protein</topology>
    </subcellularLocation>
</comment>
<feature type="compositionally biased region" description="Pro residues" evidence="13">
    <location>
        <begin position="24"/>
        <end position="33"/>
    </location>
</feature>
<evidence type="ECO:0000256" key="5">
    <source>
        <dbReference type="ARBA" id="ARBA00022692"/>
    </source>
</evidence>
<feature type="compositionally biased region" description="Low complexity" evidence="13">
    <location>
        <begin position="1"/>
        <end position="23"/>
    </location>
</feature>
<dbReference type="InterPro" id="IPR023834">
    <property type="entry name" value="T7SS_pept_S8A_mycosin"/>
</dbReference>
<evidence type="ECO:0000256" key="3">
    <source>
        <dbReference type="ARBA" id="ARBA00022475"/>
    </source>
</evidence>
<feature type="compositionally biased region" description="Polar residues" evidence="13">
    <location>
        <begin position="39"/>
        <end position="50"/>
    </location>
</feature>
<evidence type="ECO:0000256" key="6">
    <source>
        <dbReference type="ARBA" id="ARBA00022729"/>
    </source>
</evidence>
<dbReference type="EMBL" id="RFFH01000006">
    <property type="protein sequence ID" value="RMI31966.1"/>
    <property type="molecule type" value="Genomic_DNA"/>
</dbReference>
<feature type="transmembrane region" description="Helical" evidence="14">
    <location>
        <begin position="427"/>
        <end position="447"/>
    </location>
</feature>
<feature type="domain" description="Peptidase S8/S53" evidence="15">
    <location>
        <begin position="75"/>
        <end position="382"/>
    </location>
</feature>
<evidence type="ECO:0000256" key="9">
    <source>
        <dbReference type="ARBA" id="ARBA00022989"/>
    </source>
</evidence>
<dbReference type="Gene3D" id="3.40.50.200">
    <property type="entry name" value="Peptidase S8/S53 domain"/>
    <property type="match status" value="1"/>
</dbReference>
<evidence type="ECO:0000313" key="16">
    <source>
        <dbReference type="EMBL" id="RMI31966.1"/>
    </source>
</evidence>
<dbReference type="GO" id="GO:0005886">
    <property type="term" value="C:plasma membrane"/>
    <property type="evidence" value="ECO:0007669"/>
    <property type="project" value="UniProtKB-SubCell"/>
</dbReference>
<evidence type="ECO:0000256" key="14">
    <source>
        <dbReference type="SAM" id="Phobius"/>
    </source>
</evidence>
<evidence type="ECO:0000256" key="2">
    <source>
        <dbReference type="ARBA" id="ARBA00011073"/>
    </source>
</evidence>
<keyword evidence="10 14" id="KW-0472">Membrane</keyword>
<evidence type="ECO:0000256" key="8">
    <source>
        <dbReference type="ARBA" id="ARBA00022825"/>
    </source>
</evidence>
<organism evidence="16 17">
    <name type="scientific">Nocardia stercoris</name>
    <dbReference type="NCBI Taxonomy" id="2483361"/>
    <lineage>
        <taxon>Bacteria</taxon>
        <taxon>Bacillati</taxon>
        <taxon>Actinomycetota</taxon>
        <taxon>Actinomycetes</taxon>
        <taxon>Mycobacteriales</taxon>
        <taxon>Nocardiaceae</taxon>
        <taxon>Nocardia</taxon>
    </lineage>
</organism>
<evidence type="ECO:0000256" key="13">
    <source>
        <dbReference type="SAM" id="MobiDB-lite"/>
    </source>
</evidence>
<keyword evidence="7 11" id="KW-0378">Hydrolase</keyword>
<dbReference type="Proteomes" id="UP000279275">
    <property type="component" value="Unassembled WGS sequence"/>
</dbReference>
<dbReference type="AlphaFoldDB" id="A0A3M2L4S1"/>
<keyword evidence="4 11" id="KW-0645">Protease</keyword>
<name>A0A3M2L4S1_9NOCA</name>
<reference evidence="16 17" key="1">
    <citation type="submission" date="2018-10" db="EMBL/GenBank/DDBJ databases">
        <title>Isolation from cow dung.</title>
        <authorList>
            <person name="Ling L."/>
        </authorList>
    </citation>
    <scope>NUCLEOTIDE SEQUENCE [LARGE SCALE GENOMIC DNA]</scope>
    <source>
        <strain evidence="16 17">NEAU-LL90</strain>
    </source>
</reference>
<comment type="similarity">
    <text evidence="2 11 12">Belongs to the peptidase S8 family.</text>
</comment>
<dbReference type="InterPro" id="IPR015500">
    <property type="entry name" value="Peptidase_S8_subtilisin-rel"/>
</dbReference>
<proteinExistence type="inferred from homology"/>
<dbReference type="Pfam" id="PF00082">
    <property type="entry name" value="Peptidase_S8"/>
    <property type="match status" value="1"/>
</dbReference>
<evidence type="ECO:0000256" key="4">
    <source>
        <dbReference type="ARBA" id="ARBA00022670"/>
    </source>
</evidence>
<dbReference type="OrthoDB" id="9798386at2"/>
<keyword evidence="6" id="KW-0732">Signal</keyword>
<evidence type="ECO:0000256" key="11">
    <source>
        <dbReference type="PROSITE-ProRule" id="PRU01240"/>
    </source>
</evidence>